<dbReference type="InterPro" id="IPR000618">
    <property type="entry name" value="Insect_cuticle"/>
</dbReference>
<feature type="compositionally biased region" description="Basic and acidic residues" evidence="1">
    <location>
        <begin position="257"/>
        <end position="271"/>
    </location>
</feature>
<feature type="compositionally biased region" description="Acidic residues" evidence="1">
    <location>
        <begin position="472"/>
        <end position="481"/>
    </location>
</feature>
<sequence length="744" mass="81570">MRLNCRWLLLSLLVLFTEARDERAYRGGKADYRKADRKGETQFQHQKTIDGAVLGCYGYVDGQGKMFVTHYLADGSGYRSVSLSAPDKMTRERLKLLRNGEDGPAAELFPVDCTEDGDLGRLKNMAEKIKKDFESSNGEDEPQRNAPSYDGKERASRPKESDKPMESSDIRDDAIQPKKESANAVPADAPNKTGNRLINVRDPSSFRRPVKKPAGSAKSPIAQEPSPQPSSDAMSAPASKPKQVASFEKQSNQVDEPQPKNRVEKPTDKKPSTLAKPNRRPQPDNIPKSNSVDSEAIKPNEELNLTPQQVQPEVQAKKASQKLDSKHKKPSEDSKSSEDPENQQDDKPEDEAAERSDDPNQSPKSAKEPSKSQPKKGSEKPDSKNKKPSKDSKSSQDPENQQEDVSSEKPEDEAAEESDDPKQSPKSGKEPSKSQPKKGSEKPDSKNKKPSEDSKSSEDPENQQDDVSSEKPEDEAAEESDDPKQSPKSGKEPSKSQSKKGSDRPDIKLAARTQPADSPLTDVFPTPPFEADPFPSRLGLPSDSNDVLAAISRVLPVIRDIGPPFVTTGSPEKVKPSMAPKTSASFNGDVYDEVDDDEDTDTVDAVAPAKQNDPGKPSHSTPPPPSDMGSCIEIILKVPTDARHVIVRTEHPQFKTQEGAPLNELVNKIAPGVYDVQLAKFDKVVFEMYDKYAIDEEPQTPNNLGKAFNYDELVPKPSNSGPSQRVPGDSVNAYLPKVDTARSR</sequence>
<dbReference type="AlphaFoldDB" id="A0A182I5K7"/>
<feature type="region of interest" description="Disordered" evidence="1">
    <location>
        <begin position="698"/>
        <end position="744"/>
    </location>
</feature>
<dbReference type="EnsemblMetazoa" id="AARA008859-RA">
    <property type="protein sequence ID" value="AARA008859-PA"/>
    <property type="gene ID" value="AARA008859"/>
</dbReference>
<organism evidence="3 4">
    <name type="scientific">Anopheles arabiensis</name>
    <name type="common">Mosquito</name>
    <dbReference type="NCBI Taxonomy" id="7173"/>
    <lineage>
        <taxon>Eukaryota</taxon>
        <taxon>Metazoa</taxon>
        <taxon>Ecdysozoa</taxon>
        <taxon>Arthropoda</taxon>
        <taxon>Hexapoda</taxon>
        <taxon>Insecta</taxon>
        <taxon>Pterygota</taxon>
        <taxon>Neoptera</taxon>
        <taxon>Endopterygota</taxon>
        <taxon>Diptera</taxon>
        <taxon>Nematocera</taxon>
        <taxon>Culicoidea</taxon>
        <taxon>Culicidae</taxon>
        <taxon>Anophelinae</taxon>
        <taxon>Anopheles</taxon>
    </lineage>
</organism>
<feature type="compositionally biased region" description="Acidic residues" evidence="1">
    <location>
        <begin position="339"/>
        <end position="352"/>
    </location>
</feature>
<feature type="region of interest" description="Disordered" evidence="1">
    <location>
        <begin position="561"/>
        <end position="627"/>
    </location>
</feature>
<feature type="compositionally biased region" description="Basic and acidic residues" evidence="1">
    <location>
        <begin position="482"/>
        <end position="509"/>
    </location>
</feature>
<dbReference type="Proteomes" id="UP000075840">
    <property type="component" value="Unassembled WGS sequence"/>
</dbReference>
<name>A0A182I5K7_ANOAR</name>
<feature type="compositionally biased region" description="Acidic residues" evidence="1">
    <location>
        <begin position="590"/>
        <end position="602"/>
    </location>
</feature>
<evidence type="ECO:0000256" key="2">
    <source>
        <dbReference type="SAM" id="SignalP"/>
    </source>
</evidence>
<keyword evidence="4" id="KW-1185">Reference proteome</keyword>
<feature type="signal peptide" evidence="2">
    <location>
        <begin position="1"/>
        <end position="19"/>
    </location>
</feature>
<dbReference type="EMBL" id="APCN01003457">
    <property type="status" value="NOT_ANNOTATED_CDS"/>
    <property type="molecule type" value="Genomic_DNA"/>
</dbReference>
<keyword evidence="2" id="KW-0732">Signal</keyword>
<feature type="compositionally biased region" description="Basic and acidic residues" evidence="1">
    <location>
        <begin position="365"/>
        <end position="396"/>
    </location>
</feature>
<evidence type="ECO:0000256" key="1">
    <source>
        <dbReference type="SAM" id="MobiDB-lite"/>
    </source>
</evidence>
<accession>A0A182I5K7</accession>
<protein>
    <submittedName>
        <fullName evidence="3">Uncharacterized protein</fullName>
    </submittedName>
</protein>
<dbReference type="EMBL" id="APCN01003456">
    <property type="status" value="NOT_ANNOTATED_CDS"/>
    <property type="molecule type" value="Genomic_DNA"/>
</dbReference>
<feature type="compositionally biased region" description="Acidic residues" evidence="1">
    <location>
        <begin position="410"/>
        <end position="419"/>
    </location>
</feature>
<dbReference type="VEuPathDB" id="VectorBase:AARA21_007294"/>
<dbReference type="Pfam" id="PF00379">
    <property type="entry name" value="Chitin_bind_4"/>
    <property type="match status" value="1"/>
</dbReference>
<feature type="compositionally biased region" description="Basic and acidic residues" evidence="1">
    <location>
        <begin position="150"/>
        <end position="181"/>
    </location>
</feature>
<reference evidence="3" key="1">
    <citation type="submission" date="2022-08" db="UniProtKB">
        <authorList>
            <consortium name="EnsemblMetazoa"/>
        </authorList>
    </citation>
    <scope>IDENTIFICATION</scope>
    <source>
        <strain evidence="3">Dongola</strain>
    </source>
</reference>
<feature type="compositionally biased region" description="Polar residues" evidence="1">
    <location>
        <begin position="303"/>
        <end position="312"/>
    </location>
</feature>
<feature type="compositionally biased region" description="Basic and acidic residues" evidence="1">
    <location>
        <begin position="420"/>
        <end position="458"/>
    </location>
</feature>
<dbReference type="VEuPathDB" id="VectorBase:AARA008859"/>
<dbReference type="PROSITE" id="PS51155">
    <property type="entry name" value="CHIT_BIND_RR_2"/>
    <property type="match status" value="1"/>
</dbReference>
<dbReference type="GO" id="GO:0042302">
    <property type="term" value="F:structural constituent of cuticle"/>
    <property type="evidence" value="ECO:0007669"/>
    <property type="project" value="UniProtKB-UniRule"/>
</dbReference>
<feature type="chain" id="PRO_5043500953" evidence="2">
    <location>
        <begin position="20"/>
        <end position="744"/>
    </location>
</feature>
<evidence type="ECO:0000313" key="3">
    <source>
        <dbReference type="EnsemblMetazoa" id="AARA008859-PA"/>
    </source>
</evidence>
<evidence type="ECO:0000313" key="4">
    <source>
        <dbReference type="Proteomes" id="UP000075840"/>
    </source>
</evidence>
<feature type="region of interest" description="Disordered" evidence="1">
    <location>
        <begin position="132"/>
        <end position="541"/>
    </location>
</feature>
<proteinExistence type="predicted"/>